<evidence type="ECO:0000313" key="4">
    <source>
        <dbReference type="Proteomes" id="UP001177023"/>
    </source>
</evidence>
<dbReference type="GO" id="GO:0005886">
    <property type="term" value="C:plasma membrane"/>
    <property type="evidence" value="ECO:0007669"/>
    <property type="project" value="TreeGrafter"/>
</dbReference>
<dbReference type="Gene3D" id="3.40.390.10">
    <property type="entry name" value="Collagenase (Catalytic Domain)"/>
    <property type="match status" value="1"/>
</dbReference>
<dbReference type="GO" id="GO:0016485">
    <property type="term" value="P:protein processing"/>
    <property type="evidence" value="ECO:0007669"/>
    <property type="project" value="TreeGrafter"/>
</dbReference>
<sequence>MSELLKLTGATSFPLYSYTSAPSDNIHHPVVAIILQPVPEQTDEQIARHYRMIDEFLAQLHKDFGSSHETMADDAEYRAFFADLHRIRDETDLDLLYMDAEDITEQFPNLNALYLANEHHVKEGLVVKWLLGQMNTLGHGYEEIRKKHQATYLPLPDYCASQMIQLHPRWADIVLREHLYPVELIETVYHIKESPWADPPTQENVSQALSNMQFAVGQGWTWPRTDVESYYNSYYPANAKNWFEFLRQRGTFVGPKELKDPTTEFQGDTNASNGLGTVSIMWGLLTAPFYHPDASLELQYGGLGMIIGHELTHTIDPGAIEFKPSVLAGEEDKGQFKEQVECIEEQYGNAGLPENTDFRQPGDITRDEAVADNAGLRVALRAYRKERKRLYGKLEPKLPGLDAYTPDQLYYVAAAMFLCDNNTKDALEKLETDGHPPGYIRLNEMVKNSKEFSRVYKCPLNSPMNPQKKCYTWRHKKRH</sequence>
<dbReference type="Gene3D" id="1.10.1380.10">
    <property type="entry name" value="Neutral endopeptidase , domain2"/>
    <property type="match status" value="1"/>
</dbReference>
<dbReference type="GO" id="GO:0004222">
    <property type="term" value="F:metalloendopeptidase activity"/>
    <property type="evidence" value="ECO:0007669"/>
    <property type="project" value="InterPro"/>
</dbReference>
<gene>
    <name evidence="3" type="ORF">MSPICULIGERA_LOCUS6056</name>
</gene>
<reference evidence="3" key="1">
    <citation type="submission" date="2023-06" db="EMBL/GenBank/DDBJ databases">
        <authorList>
            <person name="Delattre M."/>
        </authorList>
    </citation>
    <scope>NUCLEOTIDE SEQUENCE</scope>
    <source>
        <strain evidence="3">AF72</strain>
    </source>
</reference>
<name>A0AA36FUB6_9BILA</name>
<dbReference type="PROSITE" id="PS51885">
    <property type="entry name" value="NEPRILYSIN"/>
    <property type="match status" value="1"/>
</dbReference>
<dbReference type="EMBL" id="CATQJA010001494">
    <property type="protein sequence ID" value="CAJ0567504.1"/>
    <property type="molecule type" value="Genomic_DNA"/>
</dbReference>
<evidence type="ECO:0000259" key="2">
    <source>
        <dbReference type="Pfam" id="PF01431"/>
    </source>
</evidence>
<accession>A0AA36FUB6</accession>
<proteinExistence type="inferred from homology"/>
<keyword evidence="4" id="KW-1185">Reference proteome</keyword>
<feature type="domain" description="Peptidase M13 C-terminal" evidence="2">
    <location>
        <begin position="277"/>
        <end position="470"/>
    </location>
</feature>
<dbReference type="PANTHER" id="PTHR11733:SF167">
    <property type="entry name" value="FI17812P1-RELATED"/>
    <property type="match status" value="1"/>
</dbReference>
<dbReference type="Proteomes" id="UP001177023">
    <property type="component" value="Unassembled WGS sequence"/>
</dbReference>
<dbReference type="Pfam" id="PF01431">
    <property type="entry name" value="Peptidase_M13"/>
    <property type="match status" value="1"/>
</dbReference>
<protein>
    <recommendedName>
        <fullName evidence="2">Peptidase M13 C-terminal domain-containing protein</fullName>
    </recommendedName>
</protein>
<dbReference type="SUPFAM" id="SSF55486">
    <property type="entry name" value="Metalloproteases ('zincins'), catalytic domain"/>
    <property type="match status" value="1"/>
</dbReference>
<evidence type="ECO:0000313" key="3">
    <source>
        <dbReference type="EMBL" id="CAJ0567504.1"/>
    </source>
</evidence>
<dbReference type="PANTHER" id="PTHR11733">
    <property type="entry name" value="ZINC METALLOPROTEASE FAMILY M13 NEPRILYSIN-RELATED"/>
    <property type="match status" value="1"/>
</dbReference>
<dbReference type="InterPro" id="IPR018497">
    <property type="entry name" value="Peptidase_M13_C"/>
</dbReference>
<comment type="similarity">
    <text evidence="1">Belongs to the peptidase M13 family.</text>
</comment>
<dbReference type="PRINTS" id="PR00786">
    <property type="entry name" value="NEPRILYSIN"/>
</dbReference>
<dbReference type="InterPro" id="IPR000718">
    <property type="entry name" value="Peptidase_M13"/>
</dbReference>
<dbReference type="InterPro" id="IPR042089">
    <property type="entry name" value="Peptidase_M13_dom_2"/>
</dbReference>
<feature type="non-terminal residue" evidence="3">
    <location>
        <position position="479"/>
    </location>
</feature>
<dbReference type="AlphaFoldDB" id="A0AA36FUB6"/>
<evidence type="ECO:0000256" key="1">
    <source>
        <dbReference type="ARBA" id="ARBA00007357"/>
    </source>
</evidence>
<comment type="caution">
    <text evidence="3">The sequence shown here is derived from an EMBL/GenBank/DDBJ whole genome shotgun (WGS) entry which is preliminary data.</text>
</comment>
<organism evidence="3 4">
    <name type="scientific">Mesorhabditis spiculigera</name>
    <dbReference type="NCBI Taxonomy" id="96644"/>
    <lineage>
        <taxon>Eukaryota</taxon>
        <taxon>Metazoa</taxon>
        <taxon>Ecdysozoa</taxon>
        <taxon>Nematoda</taxon>
        <taxon>Chromadorea</taxon>
        <taxon>Rhabditida</taxon>
        <taxon>Rhabditina</taxon>
        <taxon>Rhabditomorpha</taxon>
        <taxon>Rhabditoidea</taxon>
        <taxon>Rhabditidae</taxon>
        <taxon>Mesorhabditinae</taxon>
        <taxon>Mesorhabditis</taxon>
    </lineage>
</organism>
<dbReference type="InterPro" id="IPR024079">
    <property type="entry name" value="MetalloPept_cat_dom_sf"/>
</dbReference>